<dbReference type="Proteomes" id="UP001649381">
    <property type="component" value="Unassembled WGS sequence"/>
</dbReference>
<dbReference type="InterPro" id="IPR032808">
    <property type="entry name" value="DoxX"/>
</dbReference>
<protein>
    <submittedName>
        <fullName evidence="6">DoxX family protein</fullName>
    </submittedName>
</protein>
<dbReference type="RefSeq" id="WP_236332955.1">
    <property type="nucleotide sequence ID" value="NZ_JAKIJS010000001.1"/>
</dbReference>
<dbReference type="EMBL" id="JAKIJS010000001">
    <property type="protein sequence ID" value="MCF6137397.1"/>
    <property type="molecule type" value="Genomic_DNA"/>
</dbReference>
<keyword evidence="2 5" id="KW-0812">Transmembrane</keyword>
<evidence type="ECO:0000256" key="3">
    <source>
        <dbReference type="ARBA" id="ARBA00022989"/>
    </source>
</evidence>
<dbReference type="PANTHER" id="PTHR39157:SF1">
    <property type="entry name" value="DOXX FAMILY PROTEIN"/>
    <property type="match status" value="1"/>
</dbReference>
<reference evidence="6 7" key="1">
    <citation type="submission" date="2022-01" db="EMBL/GenBank/DDBJ databases">
        <title>Alkalihalobacillus sp. EGI L200015, a novel bacterium isolated from a salt lake sediment.</title>
        <authorList>
            <person name="Gao L."/>
            <person name="Fang B.-Z."/>
            <person name="Li W.-J."/>
        </authorList>
    </citation>
    <scope>NUCLEOTIDE SEQUENCE [LARGE SCALE GENOMIC DNA]</scope>
    <source>
        <strain evidence="6 7">KCTC 12718</strain>
    </source>
</reference>
<comment type="subcellular location">
    <subcellularLocation>
        <location evidence="1">Membrane</location>
        <topology evidence="1">Multi-pass membrane protein</topology>
    </subcellularLocation>
</comment>
<organism evidence="6 7">
    <name type="scientific">Pseudalkalibacillus berkeleyi</name>
    <dbReference type="NCBI Taxonomy" id="1069813"/>
    <lineage>
        <taxon>Bacteria</taxon>
        <taxon>Bacillati</taxon>
        <taxon>Bacillota</taxon>
        <taxon>Bacilli</taxon>
        <taxon>Bacillales</taxon>
        <taxon>Fictibacillaceae</taxon>
        <taxon>Pseudalkalibacillus</taxon>
    </lineage>
</organism>
<dbReference type="Pfam" id="PF07681">
    <property type="entry name" value="DoxX"/>
    <property type="match status" value="1"/>
</dbReference>
<evidence type="ECO:0000256" key="1">
    <source>
        <dbReference type="ARBA" id="ARBA00004141"/>
    </source>
</evidence>
<evidence type="ECO:0000313" key="6">
    <source>
        <dbReference type="EMBL" id="MCF6137397.1"/>
    </source>
</evidence>
<evidence type="ECO:0000256" key="2">
    <source>
        <dbReference type="ARBA" id="ARBA00022692"/>
    </source>
</evidence>
<comment type="caution">
    <text evidence="6">The sequence shown here is derived from an EMBL/GenBank/DDBJ whole genome shotgun (WGS) entry which is preliminary data.</text>
</comment>
<proteinExistence type="predicted"/>
<evidence type="ECO:0000256" key="4">
    <source>
        <dbReference type="ARBA" id="ARBA00023136"/>
    </source>
</evidence>
<feature type="transmembrane region" description="Helical" evidence="5">
    <location>
        <begin position="12"/>
        <end position="31"/>
    </location>
</feature>
<feature type="transmembrane region" description="Helical" evidence="5">
    <location>
        <begin position="122"/>
        <end position="139"/>
    </location>
</feature>
<dbReference type="PANTHER" id="PTHR39157">
    <property type="entry name" value="INTEGRAL MEMBRANE PROTEIN-RELATED"/>
    <property type="match status" value="1"/>
</dbReference>
<keyword evidence="4 5" id="KW-0472">Membrane</keyword>
<sequence length="165" mass="18033">MLSVLRNHTIASYLLTIIRIYLGFLWLSASWGKITGSFDASGYLKGALANAKGEHPAVLPWWADFIEQVALPNVSIINILVPWGEFLVGVGLILGLFTSLSILMGLLMNFSYMFSGSAGQNPLMVILGFITLVAGYNAAKIGLDRWRKWKHHSSTETSSSNAPFA</sequence>
<keyword evidence="3 5" id="KW-1133">Transmembrane helix</keyword>
<evidence type="ECO:0000256" key="5">
    <source>
        <dbReference type="SAM" id="Phobius"/>
    </source>
</evidence>
<gene>
    <name evidence="6" type="ORF">L2716_06615</name>
</gene>
<accession>A0ABS9GX86</accession>
<keyword evidence="7" id="KW-1185">Reference proteome</keyword>
<evidence type="ECO:0000313" key="7">
    <source>
        <dbReference type="Proteomes" id="UP001649381"/>
    </source>
</evidence>
<feature type="transmembrane region" description="Helical" evidence="5">
    <location>
        <begin position="86"/>
        <end position="110"/>
    </location>
</feature>
<name>A0ABS9GX86_9BACL</name>